<dbReference type="InterPro" id="IPR036388">
    <property type="entry name" value="WH-like_DNA-bd_sf"/>
</dbReference>
<feature type="compositionally biased region" description="Low complexity" evidence="5">
    <location>
        <begin position="478"/>
        <end position="491"/>
    </location>
</feature>
<feature type="compositionally biased region" description="Polar residues" evidence="5">
    <location>
        <begin position="404"/>
        <end position="417"/>
    </location>
</feature>
<dbReference type="SUPFAM" id="SSF46785">
    <property type="entry name" value="Winged helix' DNA-binding domain"/>
    <property type="match status" value="1"/>
</dbReference>
<dbReference type="InterPro" id="IPR000232">
    <property type="entry name" value="HSF_DNA-bd"/>
</dbReference>
<dbReference type="PANTHER" id="PTHR10015">
    <property type="entry name" value="HEAT SHOCK TRANSCRIPTION FACTOR"/>
    <property type="match status" value="1"/>
</dbReference>
<comment type="caution">
    <text evidence="7">The sequence shown here is derived from an EMBL/GenBank/DDBJ whole genome shotgun (WGS) entry which is preliminary data.</text>
</comment>
<feature type="compositionally biased region" description="Basic and acidic residues" evidence="5">
    <location>
        <begin position="800"/>
        <end position="815"/>
    </location>
</feature>
<feature type="compositionally biased region" description="Polar residues" evidence="5">
    <location>
        <begin position="433"/>
        <end position="448"/>
    </location>
</feature>
<feature type="region of interest" description="Disordered" evidence="5">
    <location>
        <begin position="800"/>
        <end position="819"/>
    </location>
</feature>
<feature type="region of interest" description="Disordered" evidence="5">
    <location>
        <begin position="586"/>
        <end position="609"/>
    </location>
</feature>
<accession>A0AAD3CMC5</accession>
<dbReference type="InterPro" id="IPR036390">
    <property type="entry name" value="WH_DNA-bd_sf"/>
</dbReference>
<sequence>MNSSPPYTNLERRLKETERAMESITEFQNASMVLKPGLISAPNSTLNNATLFDDMNFFEPTEDRRTNYKRNNPYSHAGNRDKTEPNRFREIDEKKQQFKKQRIEREGNLLSNGIEDETNSNMLFYDFPEPYDHSYQFDDRNMHISDKKRSASSSSYTPLPYFSSDNISDKKKSASSSRYTPLPYFTSDNIDRHQQLQQRKDQRASTYSYNHPSGAFNHPDTSVARDHITARHDNEDRNMRFFEKKRSASSSSHTQPPAFATHNVDRHDQQVQQQKDQRASSYSYNHSSTFIYPSAVNHPYTSVAHDHISARYDDDNDDRNMVISDKKRSASSKSHTQLPAFAPHNNYNHHQKQKDQRASSYSCNHPSAVKHPYTSVAHDHVSARYDDDNDDRNMLISDKKRSASSKSHTQPPYFTSDSMDRHQQLQQQKDQRASSYSYNHSSAVNHPDTSVAHDHVTARYDDDNDDRNMRTIDKKRSASSSSHTSPTAFAPHNNYNHHQQQKDHRASTYSYNHPYNINDSASCLGAIPDEVHVETIRAYTSQKDQNKSIESNRDHIQYRHLHQHPNRYDGRNDCESSHDELKMSLLEKSSSRSQTPLETSPTNKHCYHNPKLDQRAPSYSLNPPGSNYSLPDTYDRYFNTTFLTDPKNVEKSKERMMSSQNFLRGKIAATRAHVEALENVETQLNVKGDIPMTSKSNLLQCDIFEQRQSNQADTFQQSDFSYEMIPDSAVLLIPESSSRKGKEEMRQRTNQPNSEFERTQKQISTERQDTNCFLKNAFIDVQGRERDVNKTHFKAIRSRDKVSSNEVHQDARSDLRNNTSNVTMPCSNIFARLYSPVDTTCSSISSIETANLSSTSFQAPGRPSTYHDLGKVSDSSRTKKGDPDQLFPLKLFRLLEWESNDSPDAIVSWILEGRAFIVRKPERFIKEIMPKYFDQTKFNSFRKQIHLYGFCLIKKGLGSGGYRHDLFRRDSPHLCMKMVRKK</sequence>
<feature type="compositionally biased region" description="Polar residues" evidence="5">
    <location>
        <begin position="594"/>
        <end position="603"/>
    </location>
</feature>
<keyword evidence="2" id="KW-0238">DNA-binding</keyword>
<proteinExistence type="inferred from homology"/>
<feature type="region of interest" description="Disordered" evidence="5">
    <location>
        <begin position="854"/>
        <end position="880"/>
    </location>
</feature>
<organism evidence="7 8">
    <name type="scientific">Chaetoceros tenuissimus</name>
    <dbReference type="NCBI Taxonomy" id="426638"/>
    <lineage>
        <taxon>Eukaryota</taxon>
        <taxon>Sar</taxon>
        <taxon>Stramenopiles</taxon>
        <taxon>Ochrophyta</taxon>
        <taxon>Bacillariophyta</taxon>
        <taxon>Coscinodiscophyceae</taxon>
        <taxon>Chaetocerotophycidae</taxon>
        <taxon>Chaetocerotales</taxon>
        <taxon>Chaetocerotaceae</taxon>
        <taxon>Chaetoceros</taxon>
    </lineage>
</organism>
<keyword evidence="8" id="KW-1185">Reference proteome</keyword>
<dbReference type="Pfam" id="PF00447">
    <property type="entry name" value="HSF_DNA-bind"/>
    <property type="match status" value="1"/>
</dbReference>
<evidence type="ECO:0000256" key="2">
    <source>
        <dbReference type="ARBA" id="ARBA00023125"/>
    </source>
</evidence>
<evidence type="ECO:0000313" key="8">
    <source>
        <dbReference type="Proteomes" id="UP001054902"/>
    </source>
</evidence>
<feature type="domain" description="HSF-type DNA-binding" evidence="6">
    <location>
        <begin position="883"/>
        <end position="981"/>
    </location>
</feature>
<feature type="compositionally biased region" description="Basic and acidic residues" evidence="5">
    <location>
        <begin position="189"/>
        <end position="203"/>
    </location>
</feature>
<comment type="subcellular location">
    <subcellularLocation>
        <location evidence="1">Nucleus</location>
    </subcellularLocation>
</comment>
<dbReference type="GO" id="GO:0043565">
    <property type="term" value="F:sequence-specific DNA binding"/>
    <property type="evidence" value="ECO:0007669"/>
    <property type="project" value="InterPro"/>
</dbReference>
<feature type="region of interest" description="Disordered" evidence="5">
    <location>
        <begin position="64"/>
        <end position="84"/>
    </location>
</feature>
<evidence type="ECO:0000256" key="1">
    <source>
        <dbReference type="ARBA" id="ARBA00004123"/>
    </source>
</evidence>
<evidence type="ECO:0000256" key="3">
    <source>
        <dbReference type="ARBA" id="ARBA00023242"/>
    </source>
</evidence>
<protein>
    <recommendedName>
        <fullName evidence="6">HSF-type DNA-binding domain-containing protein</fullName>
    </recommendedName>
</protein>
<evidence type="ECO:0000313" key="7">
    <source>
        <dbReference type="EMBL" id="GFH48593.1"/>
    </source>
</evidence>
<evidence type="ECO:0000256" key="4">
    <source>
        <dbReference type="RuleBase" id="RU004020"/>
    </source>
</evidence>
<feature type="region of interest" description="Disordered" evidence="5">
    <location>
        <begin position="244"/>
        <end position="282"/>
    </location>
</feature>
<feature type="region of interest" description="Disordered" evidence="5">
    <location>
        <begin position="736"/>
        <end position="757"/>
    </location>
</feature>
<reference evidence="7 8" key="1">
    <citation type="journal article" date="2021" name="Sci. Rep.">
        <title>The genome of the diatom Chaetoceros tenuissimus carries an ancient integrated fragment of an extant virus.</title>
        <authorList>
            <person name="Hongo Y."/>
            <person name="Kimura K."/>
            <person name="Takaki Y."/>
            <person name="Yoshida Y."/>
            <person name="Baba S."/>
            <person name="Kobayashi G."/>
            <person name="Nagasaki K."/>
            <person name="Hano T."/>
            <person name="Tomaru Y."/>
        </authorList>
    </citation>
    <scope>NUCLEOTIDE SEQUENCE [LARGE SCALE GENOMIC DNA]</scope>
    <source>
        <strain evidence="7 8">NIES-3715</strain>
    </source>
</reference>
<feature type="region of interest" description="Disordered" evidence="5">
    <location>
        <begin position="146"/>
        <end position="223"/>
    </location>
</feature>
<dbReference type="Proteomes" id="UP001054902">
    <property type="component" value="Unassembled WGS sequence"/>
</dbReference>
<dbReference type="FunFam" id="1.10.10.10:FF:000479">
    <property type="entry name" value="Predicted protein"/>
    <property type="match status" value="1"/>
</dbReference>
<feature type="compositionally biased region" description="Basic and acidic residues" evidence="5">
    <location>
        <begin position="868"/>
        <end position="880"/>
    </location>
</feature>
<feature type="region of interest" description="Disordered" evidence="5">
    <location>
        <begin position="325"/>
        <end position="511"/>
    </location>
</feature>
<feature type="compositionally biased region" description="Basic and acidic residues" evidence="5">
    <location>
        <begin position="451"/>
        <end position="476"/>
    </location>
</feature>
<dbReference type="EMBL" id="BLLK01000029">
    <property type="protein sequence ID" value="GFH48593.1"/>
    <property type="molecule type" value="Genomic_DNA"/>
</dbReference>
<keyword evidence="3" id="KW-0539">Nucleus</keyword>
<dbReference type="SMART" id="SM00415">
    <property type="entry name" value="HSF"/>
    <property type="match status" value="1"/>
</dbReference>
<name>A0AAD3CMC5_9STRA</name>
<dbReference type="GO" id="GO:0003700">
    <property type="term" value="F:DNA-binding transcription factor activity"/>
    <property type="evidence" value="ECO:0007669"/>
    <property type="project" value="InterPro"/>
</dbReference>
<feature type="compositionally biased region" description="Basic and acidic residues" evidence="5">
    <location>
        <begin position="377"/>
        <end position="401"/>
    </location>
</feature>
<dbReference type="AlphaFoldDB" id="A0AAD3CMC5"/>
<gene>
    <name evidence="7" type="ORF">CTEN210_05069</name>
</gene>
<dbReference type="Gene3D" id="1.10.10.10">
    <property type="entry name" value="Winged helix-like DNA-binding domain superfamily/Winged helix DNA-binding domain"/>
    <property type="match status" value="1"/>
</dbReference>
<feature type="compositionally biased region" description="Basic and acidic residues" evidence="5">
    <location>
        <begin position="737"/>
        <end position="747"/>
    </location>
</feature>
<dbReference type="PANTHER" id="PTHR10015:SF206">
    <property type="entry name" value="HSF-TYPE DNA-BINDING DOMAIN-CONTAINING PROTEIN"/>
    <property type="match status" value="1"/>
</dbReference>
<comment type="similarity">
    <text evidence="4">Belongs to the HSF family.</text>
</comment>
<dbReference type="GO" id="GO:0005634">
    <property type="term" value="C:nucleus"/>
    <property type="evidence" value="ECO:0007669"/>
    <property type="project" value="UniProtKB-SubCell"/>
</dbReference>
<evidence type="ECO:0000259" key="6">
    <source>
        <dbReference type="SMART" id="SM00415"/>
    </source>
</evidence>
<evidence type="ECO:0000256" key="5">
    <source>
        <dbReference type="SAM" id="MobiDB-lite"/>
    </source>
</evidence>